<dbReference type="Proteomes" id="UP000076632">
    <property type="component" value="Unassembled WGS sequence"/>
</dbReference>
<dbReference type="GeneID" id="28899912"/>
<dbReference type="OrthoDB" id="5278208at2759"/>
<feature type="region of interest" description="Disordered" evidence="3">
    <location>
        <begin position="105"/>
        <end position="263"/>
    </location>
</feature>
<dbReference type="STRING" id="1328760.A0A165IU89"/>
<keyword evidence="6" id="KW-1185">Reference proteome</keyword>
<proteinExistence type="predicted"/>
<dbReference type="RefSeq" id="XP_018190953.1">
    <property type="nucleotide sequence ID" value="XM_018334775.1"/>
</dbReference>
<dbReference type="GO" id="GO:0008270">
    <property type="term" value="F:zinc ion binding"/>
    <property type="evidence" value="ECO:0007669"/>
    <property type="project" value="InterPro"/>
</dbReference>
<dbReference type="PROSITE" id="PS50048">
    <property type="entry name" value="ZN2_CY6_FUNGAL_2"/>
    <property type="match status" value="1"/>
</dbReference>
<feature type="domain" description="Zn(2)-C6 fungal-type" evidence="4">
    <location>
        <begin position="90"/>
        <end position="120"/>
    </location>
</feature>
<keyword evidence="2" id="KW-0539">Nucleus</keyword>
<feature type="compositionally biased region" description="Low complexity" evidence="3">
    <location>
        <begin position="228"/>
        <end position="242"/>
    </location>
</feature>
<feature type="compositionally biased region" description="Low complexity" evidence="3">
    <location>
        <begin position="132"/>
        <end position="153"/>
    </location>
</feature>
<accession>A0A165IU89</accession>
<name>A0A165IU89_XYLHT</name>
<dbReference type="GO" id="GO:0045944">
    <property type="term" value="P:positive regulation of transcription by RNA polymerase II"/>
    <property type="evidence" value="ECO:0007669"/>
    <property type="project" value="TreeGrafter"/>
</dbReference>
<evidence type="ECO:0000256" key="2">
    <source>
        <dbReference type="ARBA" id="ARBA00023242"/>
    </source>
</evidence>
<dbReference type="GO" id="GO:0000976">
    <property type="term" value="F:transcription cis-regulatory region binding"/>
    <property type="evidence" value="ECO:0007669"/>
    <property type="project" value="TreeGrafter"/>
</dbReference>
<dbReference type="SUPFAM" id="SSF57701">
    <property type="entry name" value="Zn2/Cys6 DNA-binding domain"/>
    <property type="match status" value="1"/>
</dbReference>
<dbReference type="CDD" id="cd00067">
    <property type="entry name" value="GAL4"/>
    <property type="match status" value="1"/>
</dbReference>
<sequence length="741" mass="83428">MSGFLPPSSSSQTGDDPSLFNDPRAISGEAIADFNSQSFTPTLPQAWDPSQAHLQQPVPVTFEHASKDTSKGKRKQSGTEHIKHRRTRSGCYTCRSRRVKCDETHPRCERCRKGGRECVYPENVAGSKAPGSTTTKSTHSKPTSIPEEGSSPDSSDEQDKETLLVDLEEAHSSIEALGSSLPSGSKHTVSRASDKDPSVHTQQQTGFTDTPELSPSHQEGSPTPSTDGSASYTGSRSSTSRTPAKHSASSPDTSETSNVSHSRWPHLRPDLQYYLEYSRSCLSHHHYSFKHDTGNWMRTTFLDIASKNEPLLYAVVGFSAFQHTLQQPNGRIQDFLGYYNKSVSLLRMSLQRNQKHTTATLLTILQLATVEEFLGDWVNLLGHQKAAYEILTKLYNPQTILQSDTQRRILNWYARFDLFAGLMSGYGTVLGREWFFSIQQFFLQQSQQDPNDIDSKIEEKLASSRLLATDMAQLFASKARETVTHDEFLQGHEQLSQRFMSWRDNIDPALVNPEFLVNEFKDSPPLDPDDIVNPYLPGILYHGPLWTMNFAFLDWYAIWLMFKYQTILHLQLPPSQELGMLAMTMCQLFEAIELYPHKPPGAMITAQASLGIASLFLPKDDRHTMWCRRKLAVIESTGWIYPQTFRNRMSTLWSEPDVDHWWLPNDEGYSDILRSIRAFVQDRTAKPKDHSSEDVRDIKAIFGKMQVHSNPGSPSDERMSTISSNSATMPSTSPSASNVDT</sequence>
<feature type="region of interest" description="Disordered" evidence="3">
    <location>
        <begin position="37"/>
        <end position="90"/>
    </location>
</feature>
<evidence type="ECO:0000313" key="5">
    <source>
        <dbReference type="EMBL" id="KZF25398.1"/>
    </source>
</evidence>
<dbReference type="GO" id="GO:0000981">
    <property type="term" value="F:DNA-binding transcription factor activity, RNA polymerase II-specific"/>
    <property type="evidence" value="ECO:0007669"/>
    <property type="project" value="InterPro"/>
</dbReference>
<dbReference type="InterPro" id="IPR021858">
    <property type="entry name" value="Fun_TF"/>
</dbReference>
<dbReference type="PANTHER" id="PTHR37534:SF10">
    <property type="entry name" value="ZN(II)2CYS6 TRANSCRIPTION FACTOR (EUROFUNG)"/>
    <property type="match status" value="1"/>
</dbReference>
<feature type="compositionally biased region" description="Polar residues" evidence="3">
    <location>
        <begin position="180"/>
        <end position="191"/>
    </location>
</feature>
<dbReference type="PROSITE" id="PS00463">
    <property type="entry name" value="ZN2_CY6_FUNGAL_1"/>
    <property type="match status" value="1"/>
</dbReference>
<dbReference type="InterPro" id="IPR001138">
    <property type="entry name" value="Zn2Cys6_DnaBD"/>
</dbReference>
<feature type="compositionally biased region" description="Polar residues" evidence="3">
    <location>
        <begin position="247"/>
        <end position="261"/>
    </location>
</feature>
<organism evidence="5 6">
    <name type="scientific">Xylona heveae (strain CBS 132557 / TC161)</name>
    <dbReference type="NCBI Taxonomy" id="1328760"/>
    <lineage>
        <taxon>Eukaryota</taxon>
        <taxon>Fungi</taxon>
        <taxon>Dikarya</taxon>
        <taxon>Ascomycota</taxon>
        <taxon>Pezizomycotina</taxon>
        <taxon>Xylonomycetes</taxon>
        <taxon>Xylonales</taxon>
        <taxon>Xylonaceae</taxon>
        <taxon>Xylona</taxon>
    </lineage>
</organism>
<gene>
    <name evidence="5" type="ORF">L228DRAFT_265867</name>
</gene>
<dbReference type="AlphaFoldDB" id="A0A165IU89"/>
<feature type="compositionally biased region" description="Polar residues" evidence="3">
    <location>
        <begin position="199"/>
        <end position="227"/>
    </location>
</feature>
<feature type="compositionally biased region" description="Basic and acidic residues" evidence="3">
    <location>
        <begin position="105"/>
        <end position="116"/>
    </location>
</feature>
<dbReference type="InterPro" id="IPR036864">
    <property type="entry name" value="Zn2-C6_fun-type_DNA-bd_sf"/>
</dbReference>
<feature type="region of interest" description="Disordered" evidence="3">
    <location>
        <begin position="1"/>
        <end position="25"/>
    </location>
</feature>
<evidence type="ECO:0000259" key="4">
    <source>
        <dbReference type="PROSITE" id="PS50048"/>
    </source>
</evidence>
<reference evidence="5 6" key="1">
    <citation type="journal article" date="2016" name="Fungal Biol.">
        <title>The genome of Xylona heveae provides a window into fungal endophytism.</title>
        <authorList>
            <person name="Gazis R."/>
            <person name="Kuo A."/>
            <person name="Riley R."/>
            <person name="LaButti K."/>
            <person name="Lipzen A."/>
            <person name="Lin J."/>
            <person name="Amirebrahimi M."/>
            <person name="Hesse C.N."/>
            <person name="Spatafora J.W."/>
            <person name="Henrissat B."/>
            <person name="Hainaut M."/>
            <person name="Grigoriev I.V."/>
            <person name="Hibbett D.S."/>
        </authorList>
    </citation>
    <scope>NUCLEOTIDE SEQUENCE [LARGE SCALE GENOMIC DNA]</scope>
    <source>
        <strain evidence="5 6">TC161</strain>
    </source>
</reference>
<dbReference type="OMA" id="HWWLPND"/>
<dbReference type="Pfam" id="PF00172">
    <property type="entry name" value="Zn_clus"/>
    <property type="match status" value="1"/>
</dbReference>
<feature type="compositionally biased region" description="Basic and acidic residues" evidence="3">
    <location>
        <begin position="64"/>
        <end position="81"/>
    </location>
</feature>
<protein>
    <recommendedName>
        <fullName evidence="4">Zn(2)-C6 fungal-type domain-containing protein</fullName>
    </recommendedName>
</protein>
<dbReference type="SMART" id="SM00066">
    <property type="entry name" value="GAL4"/>
    <property type="match status" value="1"/>
</dbReference>
<dbReference type="EMBL" id="KV407455">
    <property type="protein sequence ID" value="KZF25398.1"/>
    <property type="molecule type" value="Genomic_DNA"/>
</dbReference>
<evidence type="ECO:0000313" key="6">
    <source>
        <dbReference type="Proteomes" id="UP000076632"/>
    </source>
</evidence>
<feature type="compositionally biased region" description="Basic and acidic residues" evidence="3">
    <location>
        <begin position="160"/>
        <end position="172"/>
    </location>
</feature>
<dbReference type="PANTHER" id="PTHR37534">
    <property type="entry name" value="TRANSCRIPTIONAL ACTIVATOR PROTEIN UGA3"/>
    <property type="match status" value="1"/>
</dbReference>
<dbReference type="Gene3D" id="4.10.240.10">
    <property type="entry name" value="Zn(2)-C6 fungal-type DNA-binding domain"/>
    <property type="match status" value="1"/>
</dbReference>
<dbReference type="GO" id="GO:0005634">
    <property type="term" value="C:nucleus"/>
    <property type="evidence" value="ECO:0007669"/>
    <property type="project" value="UniProtKB-SubCell"/>
</dbReference>
<dbReference type="InParanoid" id="A0A165IU89"/>
<feature type="compositionally biased region" description="Low complexity" evidence="3">
    <location>
        <begin position="723"/>
        <end position="741"/>
    </location>
</feature>
<evidence type="ECO:0000256" key="3">
    <source>
        <dbReference type="SAM" id="MobiDB-lite"/>
    </source>
</evidence>
<comment type="subcellular location">
    <subcellularLocation>
        <location evidence="1">Nucleus</location>
    </subcellularLocation>
</comment>
<feature type="region of interest" description="Disordered" evidence="3">
    <location>
        <begin position="705"/>
        <end position="741"/>
    </location>
</feature>
<dbReference type="Pfam" id="PF11951">
    <property type="entry name" value="Fungal_trans_2"/>
    <property type="match status" value="1"/>
</dbReference>
<evidence type="ECO:0000256" key="1">
    <source>
        <dbReference type="ARBA" id="ARBA00004123"/>
    </source>
</evidence>